<gene>
    <name evidence="1" type="ORF">H0H81_009683</name>
</gene>
<organism evidence="1 2">
    <name type="scientific">Sphagnurus paluster</name>
    <dbReference type="NCBI Taxonomy" id="117069"/>
    <lineage>
        <taxon>Eukaryota</taxon>
        <taxon>Fungi</taxon>
        <taxon>Dikarya</taxon>
        <taxon>Basidiomycota</taxon>
        <taxon>Agaricomycotina</taxon>
        <taxon>Agaricomycetes</taxon>
        <taxon>Agaricomycetidae</taxon>
        <taxon>Agaricales</taxon>
        <taxon>Tricholomatineae</taxon>
        <taxon>Lyophyllaceae</taxon>
        <taxon>Sphagnurus</taxon>
    </lineage>
</organism>
<accession>A0A9P7KL12</accession>
<comment type="caution">
    <text evidence="1">The sequence shown here is derived from an EMBL/GenBank/DDBJ whole genome shotgun (WGS) entry which is preliminary data.</text>
</comment>
<proteinExistence type="predicted"/>
<dbReference type="AlphaFoldDB" id="A0A9P7KL12"/>
<evidence type="ECO:0000313" key="1">
    <source>
        <dbReference type="EMBL" id="KAG5651151.1"/>
    </source>
</evidence>
<evidence type="ECO:0000313" key="2">
    <source>
        <dbReference type="Proteomes" id="UP000717328"/>
    </source>
</evidence>
<protein>
    <submittedName>
        <fullName evidence="1">Uncharacterized protein</fullName>
    </submittedName>
</protein>
<reference evidence="1" key="2">
    <citation type="submission" date="2021-10" db="EMBL/GenBank/DDBJ databases">
        <title>Phylogenomics reveals ancestral predisposition of the termite-cultivated fungus Termitomyces towards a domesticated lifestyle.</title>
        <authorList>
            <person name="Auxier B."/>
            <person name="Grum-Grzhimaylo A."/>
            <person name="Cardenas M.E."/>
            <person name="Lodge J.D."/>
            <person name="Laessoe T."/>
            <person name="Pedersen O."/>
            <person name="Smith M.E."/>
            <person name="Kuyper T.W."/>
            <person name="Franco-Molano E.A."/>
            <person name="Baroni T.J."/>
            <person name="Aanen D.K."/>
        </authorList>
    </citation>
    <scope>NUCLEOTIDE SEQUENCE</scope>
    <source>
        <strain evidence="1">D49</strain>
    </source>
</reference>
<dbReference type="EMBL" id="JABCKI010000289">
    <property type="protein sequence ID" value="KAG5651151.1"/>
    <property type="molecule type" value="Genomic_DNA"/>
</dbReference>
<reference evidence="1" key="1">
    <citation type="submission" date="2021-02" db="EMBL/GenBank/DDBJ databases">
        <authorList>
            <person name="Nieuwenhuis M."/>
            <person name="Van De Peppel L.J.J."/>
        </authorList>
    </citation>
    <scope>NUCLEOTIDE SEQUENCE</scope>
    <source>
        <strain evidence="1">D49</strain>
    </source>
</reference>
<dbReference type="Proteomes" id="UP000717328">
    <property type="component" value="Unassembled WGS sequence"/>
</dbReference>
<name>A0A9P7KL12_9AGAR</name>
<keyword evidence="2" id="KW-1185">Reference proteome</keyword>
<sequence>MKPEFSAIQFPWAQLTRLVFESVIPPGAFRSIIFQCKNLVSGSFAVNGSLLVDLESTSAISPTIVLAHLSSLTICIEADVSYSNSIHIERTLHGLGLPSIQNFQLSTTWVPIEFPSYPMIPALYATAGIHIGTGVTSLTCLIIENITFDVENFIKTLHGCTALEKLALFFSYPFAHAILAALLPQDSTDTHRSSPGPPALLNLTTFVLVVNHKHFNNFAQSLSTLVRTWARDPARCRPLEAIMVYDCERIGGETNFLVSRMFSRLRQLLGPWREEESDDLAVAESGMVLRTECWQPLQSLAKVLGWFEA</sequence>